<keyword evidence="1" id="KW-1185">Reference proteome</keyword>
<accession>A0A915PR92</accession>
<name>A0A915PR92_9BILA</name>
<sequence>MIIEDILLARIYFRTKDQKIKFTCWSRGHMKPMIGMSEKSAPYNDTHEALCPPCLTPASCIRERKLTNANTITAFQKANQEVFPEFPQQIDISDLASSTDETMSVTTNISEEEQQLLVFDAGEDDIFNEDINPFLFQDIAVAEEAFADEVALKSNKLPKDLKKQVNIMSVILSDMNVVASSLDNASRGAGYITKIEVQQSFNRGLNDIYAAMNSRESRSFVGNISPNNGKTTANFQFWSLSDGQPLSIKAQIEGFRATLDDIVLMHLSPFIYDDQKNDIPLNLKINLVDAEIIIKDSKTKPFQIKLNDCVIEQVVEDDAVS</sequence>
<protein>
    <submittedName>
        <fullName evidence="2">Uncharacterized protein</fullName>
    </submittedName>
</protein>
<reference evidence="2" key="1">
    <citation type="submission" date="2022-11" db="UniProtKB">
        <authorList>
            <consortium name="WormBaseParasite"/>
        </authorList>
    </citation>
    <scope>IDENTIFICATION</scope>
</reference>
<proteinExistence type="predicted"/>
<evidence type="ECO:0000313" key="2">
    <source>
        <dbReference type="WBParaSite" id="sdigi.contig34.g2422.t1"/>
    </source>
</evidence>
<dbReference type="WBParaSite" id="sdigi.contig34.g2422.t1">
    <property type="protein sequence ID" value="sdigi.contig34.g2422.t1"/>
    <property type="gene ID" value="sdigi.contig34.g2422"/>
</dbReference>
<evidence type="ECO:0000313" key="1">
    <source>
        <dbReference type="Proteomes" id="UP000887581"/>
    </source>
</evidence>
<organism evidence="1 2">
    <name type="scientific">Setaria digitata</name>
    <dbReference type="NCBI Taxonomy" id="48799"/>
    <lineage>
        <taxon>Eukaryota</taxon>
        <taxon>Metazoa</taxon>
        <taxon>Ecdysozoa</taxon>
        <taxon>Nematoda</taxon>
        <taxon>Chromadorea</taxon>
        <taxon>Rhabditida</taxon>
        <taxon>Spirurina</taxon>
        <taxon>Spiruromorpha</taxon>
        <taxon>Filarioidea</taxon>
        <taxon>Setariidae</taxon>
        <taxon>Setaria</taxon>
    </lineage>
</organism>
<dbReference type="Proteomes" id="UP000887581">
    <property type="component" value="Unplaced"/>
</dbReference>
<dbReference type="AlphaFoldDB" id="A0A915PR92"/>